<proteinExistence type="predicted"/>
<evidence type="ECO:0000313" key="1">
    <source>
        <dbReference type="EMBL" id="KAJ8411053.1"/>
    </source>
</evidence>
<comment type="caution">
    <text evidence="1">The sequence shown here is derived from an EMBL/GenBank/DDBJ whole genome shotgun (WGS) entry which is preliminary data.</text>
</comment>
<evidence type="ECO:0000313" key="2">
    <source>
        <dbReference type="Proteomes" id="UP001221898"/>
    </source>
</evidence>
<protein>
    <submittedName>
        <fullName evidence="1">Uncharacterized protein</fullName>
    </submittedName>
</protein>
<dbReference type="Proteomes" id="UP001221898">
    <property type="component" value="Unassembled WGS sequence"/>
</dbReference>
<name>A0AAD7SYH8_9TELE</name>
<reference evidence="1" key="1">
    <citation type="journal article" date="2023" name="Science">
        <title>Genome structures resolve the early diversification of teleost fishes.</title>
        <authorList>
            <person name="Parey E."/>
            <person name="Louis A."/>
            <person name="Montfort J."/>
            <person name="Bouchez O."/>
            <person name="Roques C."/>
            <person name="Iampietro C."/>
            <person name="Lluch J."/>
            <person name="Castinel A."/>
            <person name="Donnadieu C."/>
            <person name="Desvignes T."/>
            <person name="Floi Bucao C."/>
            <person name="Jouanno E."/>
            <person name="Wen M."/>
            <person name="Mejri S."/>
            <person name="Dirks R."/>
            <person name="Jansen H."/>
            <person name="Henkel C."/>
            <person name="Chen W.J."/>
            <person name="Zahm M."/>
            <person name="Cabau C."/>
            <person name="Klopp C."/>
            <person name="Thompson A.W."/>
            <person name="Robinson-Rechavi M."/>
            <person name="Braasch I."/>
            <person name="Lecointre G."/>
            <person name="Bobe J."/>
            <person name="Postlethwait J.H."/>
            <person name="Berthelot C."/>
            <person name="Roest Crollius H."/>
            <person name="Guiguen Y."/>
        </authorList>
    </citation>
    <scope>NUCLEOTIDE SEQUENCE</scope>
    <source>
        <strain evidence="1">NC1722</strain>
    </source>
</reference>
<dbReference type="AlphaFoldDB" id="A0AAD7SYH8"/>
<dbReference type="EMBL" id="JAINUG010000024">
    <property type="protein sequence ID" value="KAJ8411053.1"/>
    <property type="molecule type" value="Genomic_DNA"/>
</dbReference>
<sequence>MRTERGQEELGGSVRPRTREENWVIADFRRGADCAAVARGAPRRGLGRVARSRVVDGRGWARRRSRACRAARRDSAALRSVVSALAGAQSVPHASLTAGTPR</sequence>
<accession>A0AAD7SYH8</accession>
<organism evidence="1 2">
    <name type="scientific">Aldrovandia affinis</name>
    <dbReference type="NCBI Taxonomy" id="143900"/>
    <lineage>
        <taxon>Eukaryota</taxon>
        <taxon>Metazoa</taxon>
        <taxon>Chordata</taxon>
        <taxon>Craniata</taxon>
        <taxon>Vertebrata</taxon>
        <taxon>Euteleostomi</taxon>
        <taxon>Actinopterygii</taxon>
        <taxon>Neopterygii</taxon>
        <taxon>Teleostei</taxon>
        <taxon>Notacanthiformes</taxon>
        <taxon>Halosauridae</taxon>
        <taxon>Aldrovandia</taxon>
    </lineage>
</organism>
<keyword evidence="2" id="KW-1185">Reference proteome</keyword>
<gene>
    <name evidence="1" type="ORF">AAFF_G00180880</name>
</gene>